<dbReference type="AlphaFoldDB" id="A0A644YJM3"/>
<proteinExistence type="predicted"/>
<evidence type="ECO:0000313" key="1">
    <source>
        <dbReference type="EMBL" id="MPM28580.1"/>
    </source>
</evidence>
<dbReference type="EMBL" id="VSSQ01005292">
    <property type="protein sequence ID" value="MPM28580.1"/>
    <property type="molecule type" value="Genomic_DNA"/>
</dbReference>
<organism evidence="1">
    <name type="scientific">bioreactor metagenome</name>
    <dbReference type="NCBI Taxonomy" id="1076179"/>
    <lineage>
        <taxon>unclassified sequences</taxon>
        <taxon>metagenomes</taxon>
        <taxon>ecological metagenomes</taxon>
    </lineage>
</organism>
<reference evidence="1" key="1">
    <citation type="submission" date="2019-08" db="EMBL/GenBank/DDBJ databases">
        <authorList>
            <person name="Kucharzyk K."/>
            <person name="Murdoch R.W."/>
            <person name="Higgins S."/>
            <person name="Loffler F."/>
        </authorList>
    </citation>
    <scope>NUCLEOTIDE SEQUENCE</scope>
</reference>
<accession>A0A644YJM3</accession>
<comment type="caution">
    <text evidence="1">The sequence shown here is derived from an EMBL/GenBank/DDBJ whole genome shotgun (WGS) entry which is preliminary data.</text>
</comment>
<name>A0A644YJM3_9ZZZZ</name>
<protein>
    <submittedName>
        <fullName evidence="1">Uncharacterized protein</fullName>
    </submittedName>
</protein>
<sequence>MNQAETLISSGQPAQAAQLYMRLASEAELTHHPRQAGSFYARAAHAWLDGQNITRARVCAAKAVRYYNQLGMQLRAERFQERFDLHCDSLLAENAPVSTPGQPPVQARQTKTLPTACPQCGAPLRAEEVEWADESTAECDFCGALIRAE</sequence>
<gene>
    <name evidence="1" type="ORF">SDC9_75106</name>
</gene>